<name>A0ACC1X1A3_MELAZ</name>
<dbReference type="EMBL" id="CM051405">
    <property type="protein sequence ID" value="KAJ4705166.1"/>
    <property type="molecule type" value="Genomic_DNA"/>
</dbReference>
<proteinExistence type="predicted"/>
<evidence type="ECO:0000313" key="1">
    <source>
        <dbReference type="EMBL" id="KAJ4705166.1"/>
    </source>
</evidence>
<organism evidence="1 2">
    <name type="scientific">Melia azedarach</name>
    <name type="common">Chinaberry tree</name>
    <dbReference type="NCBI Taxonomy" id="155640"/>
    <lineage>
        <taxon>Eukaryota</taxon>
        <taxon>Viridiplantae</taxon>
        <taxon>Streptophyta</taxon>
        <taxon>Embryophyta</taxon>
        <taxon>Tracheophyta</taxon>
        <taxon>Spermatophyta</taxon>
        <taxon>Magnoliopsida</taxon>
        <taxon>eudicotyledons</taxon>
        <taxon>Gunneridae</taxon>
        <taxon>Pentapetalae</taxon>
        <taxon>rosids</taxon>
        <taxon>malvids</taxon>
        <taxon>Sapindales</taxon>
        <taxon>Meliaceae</taxon>
        <taxon>Melia</taxon>
    </lineage>
</organism>
<protein>
    <submittedName>
        <fullName evidence="1">Ribonuclease H-like domain containing protein</fullName>
    </submittedName>
</protein>
<evidence type="ECO:0000313" key="2">
    <source>
        <dbReference type="Proteomes" id="UP001164539"/>
    </source>
</evidence>
<sequence length="193" mass="21352">MTTTPSTILARAKALIESFNKLLLIVDSPPSYLQALPPFSWSPPPDGRFKLNVDVVVKELENKVGIGAIVKNSSGTLMAATIKTTSFKGEVELAEAEALMFGIEIAKDVRLSPLIIESDSLNVVKLVNRKFHNNDAIFWIISDIQALLANRDKYVVNYIPRSRNVTAHNLAKCALSLDNTMVWLEEIPTTFLL</sequence>
<reference evidence="1 2" key="1">
    <citation type="journal article" date="2023" name="Science">
        <title>Complex scaffold remodeling in plant triterpene biosynthesis.</title>
        <authorList>
            <person name="De La Pena R."/>
            <person name="Hodgson H."/>
            <person name="Liu J.C."/>
            <person name="Stephenson M.J."/>
            <person name="Martin A.C."/>
            <person name="Owen C."/>
            <person name="Harkess A."/>
            <person name="Leebens-Mack J."/>
            <person name="Jimenez L.E."/>
            <person name="Osbourn A."/>
            <person name="Sattely E.S."/>
        </authorList>
    </citation>
    <scope>NUCLEOTIDE SEQUENCE [LARGE SCALE GENOMIC DNA]</scope>
    <source>
        <strain evidence="2">cv. JPN11</strain>
        <tissue evidence="1">Leaf</tissue>
    </source>
</reference>
<keyword evidence="2" id="KW-1185">Reference proteome</keyword>
<accession>A0ACC1X1A3</accession>
<gene>
    <name evidence="1" type="ORF">OWV82_021981</name>
</gene>
<dbReference type="Proteomes" id="UP001164539">
    <property type="component" value="Chromosome 12"/>
</dbReference>
<comment type="caution">
    <text evidence="1">The sequence shown here is derived from an EMBL/GenBank/DDBJ whole genome shotgun (WGS) entry which is preliminary data.</text>
</comment>